<dbReference type="EMBL" id="PYGE01000010">
    <property type="protein sequence ID" value="PSL02410.1"/>
    <property type="molecule type" value="Genomic_DNA"/>
</dbReference>
<dbReference type="Proteomes" id="UP000243528">
    <property type="component" value="Unassembled WGS sequence"/>
</dbReference>
<keyword evidence="3" id="KW-1185">Reference proteome</keyword>
<organism evidence="2 3">
    <name type="scientific">Haloactinopolyspora alba</name>
    <dbReference type="NCBI Taxonomy" id="648780"/>
    <lineage>
        <taxon>Bacteria</taxon>
        <taxon>Bacillati</taxon>
        <taxon>Actinomycetota</taxon>
        <taxon>Actinomycetes</taxon>
        <taxon>Jiangellales</taxon>
        <taxon>Jiangellaceae</taxon>
        <taxon>Haloactinopolyspora</taxon>
    </lineage>
</organism>
<reference evidence="2 3" key="1">
    <citation type="submission" date="2018-03" db="EMBL/GenBank/DDBJ databases">
        <title>Genomic Encyclopedia of Archaeal and Bacterial Type Strains, Phase II (KMG-II): from individual species to whole genera.</title>
        <authorList>
            <person name="Goeker M."/>
        </authorList>
    </citation>
    <scope>NUCLEOTIDE SEQUENCE [LARGE SCALE GENOMIC DNA]</scope>
    <source>
        <strain evidence="2 3">DSM 45211</strain>
    </source>
</reference>
<accession>A0A2P8DYX6</accession>
<dbReference type="SMART" id="SM00347">
    <property type="entry name" value="HTH_MARR"/>
    <property type="match status" value="1"/>
</dbReference>
<evidence type="ECO:0000313" key="3">
    <source>
        <dbReference type="Proteomes" id="UP000243528"/>
    </source>
</evidence>
<dbReference type="Pfam" id="PF12802">
    <property type="entry name" value="MarR_2"/>
    <property type="match status" value="1"/>
</dbReference>
<dbReference type="PRINTS" id="PR00598">
    <property type="entry name" value="HTHMARR"/>
</dbReference>
<dbReference type="Gene3D" id="1.10.10.10">
    <property type="entry name" value="Winged helix-like DNA-binding domain superfamily/Winged helix DNA-binding domain"/>
    <property type="match status" value="1"/>
</dbReference>
<dbReference type="PANTHER" id="PTHR33164:SF99">
    <property type="entry name" value="MARR FAMILY REGULATORY PROTEIN"/>
    <property type="match status" value="1"/>
</dbReference>
<evidence type="ECO:0000259" key="1">
    <source>
        <dbReference type="PROSITE" id="PS50995"/>
    </source>
</evidence>
<dbReference type="InterPro" id="IPR000835">
    <property type="entry name" value="HTH_MarR-typ"/>
</dbReference>
<dbReference type="GO" id="GO:0003700">
    <property type="term" value="F:DNA-binding transcription factor activity"/>
    <property type="evidence" value="ECO:0007669"/>
    <property type="project" value="InterPro"/>
</dbReference>
<dbReference type="RefSeq" id="WP_106537941.1">
    <property type="nucleotide sequence ID" value="NZ_PYGE01000010.1"/>
</dbReference>
<comment type="caution">
    <text evidence="2">The sequence shown here is derived from an EMBL/GenBank/DDBJ whole genome shotgun (WGS) entry which is preliminary data.</text>
</comment>
<dbReference type="PROSITE" id="PS50995">
    <property type="entry name" value="HTH_MARR_2"/>
    <property type="match status" value="1"/>
</dbReference>
<proteinExistence type="predicted"/>
<dbReference type="GO" id="GO:0006950">
    <property type="term" value="P:response to stress"/>
    <property type="evidence" value="ECO:0007669"/>
    <property type="project" value="TreeGrafter"/>
</dbReference>
<evidence type="ECO:0000313" key="2">
    <source>
        <dbReference type="EMBL" id="PSL02410.1"/>
    </source>
</evidence>
<dbReference type="InterPro" id="IPR036390">
    <property type="entry name" value="WH_DNA-bd_sf"/>
</dbReference>
<feature type="domain" description="HTH marR-type" evidence="1">
    <location>
        <begin position="16"/>
        <end position="152"/>
    </location>
</feature>
<dbReference type="OrthoDB" id="8635520at2"/>
<dbReference type="SUPFAM" id="SSF46785">
    <property type="entry name" value="Winged helix' DNA-binding domain"/>
    <property type="match status" value="1"/>
</dbReference>
<name>A0A2P8DYX6_9ACTN</name>
<sequence>MSDSGDPGVRWLSPDEQRAWQDYRQLKRLLDAQLARDLVRDTGLSEADYDALSTLTEVDGQRWRASELAARLEWSTSRLAHHIGRMERRGLVARENCDTDGRGAMITLTEEGLQTIRRAAPAHVASVRHHFVDRLTPEQLEQLSDIARSVVDHLPTPRT</sequence>
<dbReference type="InterPro" id="IPR039422">
    <property type="entry name" value="MarR/SlyA-like"/>
</dbReference>
<dbReference type="PANTHER" id="PTHR33164">
    <property type="entry name" value="TRANSCRIPTIONAL REGULATOR, MARR FAMILY"/>
    <property type="match status" value="1"/>
</dbReference>
<protein>
    <submittedName>
        <fullName evidence="2">MarR family transcriptional regulator</fullName>
    </submittedName>
</protein>
<dbReference type="AlphaFoldDB" id="A0A2P8DYX6"/>
<gene>
    <name evidence="2" type="ORF">CLV30_11063</name>
</gene>
<dbReference type="InterPro" id="IPR036388">
    <property type="entry name" value="WH-like_DNA-bd_sf"/>
</dbReference>